<organism evidence="2 3">
    <name type="scientific">Hahella chejuensis (strain KCTC 2396)</name>
    <dbReference type="NCBI Taxonomy" id="349521"/>
    <lineage>
        <taxon>Bacteria</taxon>
        <taxon>Pseudomonadati</taxon>
        <taxon>Pseudomonadota</taxon>
        <taxon>Gammaproteobacteria</taxon>
        <taxon>Oceanospirillales</taxon>
        <taxon>Hahellaceae</taxon>
        <taxon>Hahella</taxon>
    </lineage>
</organism>
<evidence type="ECO:0000313" key="2">
    <source>
        <dbReference type="EMBL" id="ABC29096.1"/>
    </source>
</evidence>
<accession>Q2SJS8</accession>
<dbReference type="InterPro" id="IPR008620">
    <property type="entry name" value="FixH"/>
</dbReference>
<dbReference type="Pfam" id="PF05751">
    <property type="entry name" value="FixH"/>
    <property type="match status" value="1"/>
</dbReference>
<dbReference type="HOGENOM" id="CLU_100979_2_0_6"/>
<keyword evidence="3" id="KW-1185">Reference proteome</keyword>
<feature type="transmembrane region" description="Helical" evidence="1">
    <location>
        <begin position="20"/>
        <end position="42"/>
    </location>
</feature>
<sequence>MSGSTMSAGISLPWYKEKWVWLLIGLPASSVLFSILMVTLAVQGKDTLVKDDYYKDGLAINQELAKDRIAQNYGLSAQTRIDEEGRIKLMLTSGIPIKKAERLNIQFIHPTLAEHDYKVALIAQEDGYYGIMPSPIEGRRYIQLSDADGTWRLKGESWLPTDAKITLSPAVPTENE</sequence>
<dbReference type="AlphaFoldDB" id="Q2SJS8"/>
<dbReference type="EMBL" id="CP000155">
    <property type="protein sequence ID" value="ABC29096.1"/>
    <property type="molecule type" value="Genomic_DNA"/>
</dbReference>
<evidence type="ECO:0000256" key="1">
    <source>
        <dbReference type="SAM" id="Phobius"/>
    </source>
</evidence>
<dbReference type="Proteomes" id="UP000000238">
    <property type="component" value="Chromosome"/>
</dbReference>
<name>Q2SJS8_HAHCH</name>
<gene>
    <name evidence="2" type="ordered locus">HCH_02271</name>
</gene>
<evidence type="ECO:0000313" key="3">
    <source>
        <dbReference type="Proteomes" id="UP000000238"/>
    </source>
</evidence>
<keyword evidence="1" id="KW-0472">Membrane</keyword>
<dbReference type="eggNOG" id="COG3198">
    <property type="taxonomic scope" value="Bacteria"/>
</dbReference>
<keyword evidence="1" id="KW-0812">Transmembrane</keyword>
<protein>
    <submittedName>
        <fullName evidence="2">Uncharacterized protein conserved in bacteria</fullName>
    </submittedName>
</protein>
<dbReference type="STRING" id="349521.HCH_02271"/>
<keyword evidence="1" id="KW-1133">Transmembrane helix</keyword>
<proteinExistence type="predicted"/>
<dbReference type="KEGG" id="hch:HCH_02271"/>
<reference evidence="2 3" key="1">
    <citation type="journal article" date="2005" name="Nucleic Acids Res.">
        <title>Genomic blueprint of Hahella chejuensis, a marine microbe producing an algicidal agent.</title>
        <authorList>
            <person name="Jeong H."/>
            <person name="Yim J.H."/>
            <person name="Lee C."/>
            <person name="Choi S.-H."/>
            <person name="Park Y.K."/>
            <person name="Yoon S.H."/>
            <person name="Hur C.-G."/>
            <person name="Kang H.-Y."/>
            <person name="Kim D."/>
            <person name="Lee H.H."/>
            <person name="Park K.H."/>
            <person name="Park S.-H."/>
            <person name="Park H.-S."/>
            <person name="Lee H.K."/>
            <person name="Oh T.K."/>
            <person name="Kim J.F."/>
        </authorList>
    </citation>
    <scope>NUCLEOTIDE SEQUENCE [LARGE SCALE GENOMIC DNA]</scope>
    <source>
        <strain evidence="2 3">KCTC 2396</strain>
    </source>
</reference>